<dbReference type="SUPFAM" id="SSF81383">
    <property type="entry name" value="F-box domain"/>
    <property type="match status" value="1"/>
</dbReference>
<organism evidence="2 3">
    <name type="scientific">Lactuca virosa</name>
    <dbReference type="NCBI Taxonomy" id="75947"/>
    <lineage>
        <taxon>Eukaryota</taxon>
        <taxon>Viridiplantae</taxon>
        <taxon>Streptophyta</taxon>
        <taxon>Embryophyta</taxon>
        <taxon>Tracheophyta</taxon>
        <taxon>Spermatophyta</taxon>
        <taxon>Magnoliopsida</taxon>
        <taxon>eudicotyledons</taxon>
        <taxon>Gunneridae</taxon>
        <taxon>Pentapetalae</taxon>
        <taxon>asterids</taxon>
        <taxon>campanulids</taxon>
        <taxon>Asterales</taxon>
        <taxon>Asteraceae</taxon>
        <taxon>Cichorioideae</taxon>
        <taxon>Cichorieae</taxon>
        <taxon>Lactucinae</taxon>
        <taxon>Lactuca</taxon>
    </lineage>
</organism>
<evidence type="ECO:0000313" key="2">
    <source>
        <dbReference type="EMBL" id="CAH1437640.1"/>
    </source>
</evidence>
<dbReference type="EMBL" id="CAKMRJ010004445">
    <property type="protein sequence ID" value="CAH1437640.1"/>
    <property type="molecule type" value="Genomic_DNA"/>
</dbReference>
<keyword evidence="3" id="KW-1185">Reference proteome</keyword>
<gene>
    <name evidence="2" type="ORF">LVIROSA_LOCUS23949</name>
</gene>
<sequence length="103" mass="11673">MADNLPPASPSTSTNHVSTTKVTDMDIDSLVHCASYLTLQDISNMALSCKYLNRVVYSDSIWRRLYSGRSRNPILFHKHHVQLQEKHIWDDILICSGLSSLTL</sequence>
<name>A0AAU9NIS6_9ASTR</name>
<reference evidence="2 3" key="1">
    <citation type="submission" date="2022-01" db="EMBL/GenBank/DDBJ databases">
        <authorList>
            <person name="Xiong W."/>
            <person name="Schranz E."/>
        </authorList>
    </citation>
    <scope>NUCLEOTIDE SEQUENCE [LARGE SCALE GENOMIC DNA]</scope>
</reference>
<dbReference type="Gene3D" id="1.20.1280.50">
    <property type="match status" value="1"/>
</dbReference>
<proteinExistence type="predicted"/>
<dbReference type="Pfam" id="PF12937">
    <property type="entry name" value="F-box-like"/>
    <property type="match status" value="1"/>
</dbReference>
<dbReference type="Proteomes" id="UP001157418">
    <property type="component" value="Unassembled WGS sequence"/>
</dbReference>
<dbReference type="InterPro" id="IPR036047">
    <property type="entry name" value="F-box-like_dom_sf"/>
</dbReference>
<dbReference type="AlphaFoldDB" id="A0AAU9NIS6"/>
<comment type="caution">
    <text evidence="2">The sequence shown here is derived from an EMBL/GenBank/DDBJ whole genome shotgun (WGS) entry which is preliminary data.</text>
</comment>
<protein>
    <recommendedName>
        <fullName evidence="1">F-box domain-containing protein</fullName>
    </recommendedName>
</protein>
<dbReference type="InterPro" id="IPR001810">
    <property type="entry name" value="F-box_dom"/>
</dbReference>
<evidence type="ECO:0000313" key="3">
    <source>
        <dbReference type="Proteomes" id="UP001157418"/>
    </source>
</evidence>
<accession>A0AAU9NIS6</accession>
<evidence type="ECO:0000259" key="1">
    <source>
        <dbReference type="Pfam" id="PF12937"/>
    </source>
</evidence>
<feature type="domain" description="F-box" evidence="1">
    <location>
        <begin position="30"/>
        <end position="66"/>
    </location>
</feature>